<proteinExistence type="predicted"/>
<name>A0ABQ5CS29_9ASTR</name>
<evidence type="ECO:0000313" key="2">
    <source>
        <dbReference type="Proteomes" id="UP001151760"/>
    </source>
</evidence>
<reference evidence="1" key="1">
    <citation type="journal article" date="2022" name="Int. J. Mol. Sci.">
        <title>Draft Genome of Tanacetum Coccineum: Genomic Comparison of Closely Related Tanacetum-Family Plants.</title>
        <authorList>
            <person name="Yamashiro T."/>
            <person name="Shiraishi A."/>
            <person name="Nakayama K."/>
            <person name="Satake H."/>
        </authorList>
    </citation>
    <scope>NUCLEOTIDE SEQUENCE</scope>
</reference>
<sequence length="171" mass="19678">VLIPVDNGGHKFLFVADLKNSRPLLIDYEKNEKILRKRVKKEIRSSDNIIVAAMLQEDLVQYLMVKNHTKVGNFIRSKIEVGEFDWQTNSMEKEVGIFVMRHMETRMGMGIDELNCCLAGNTRKLKKQLLFLRKKYSAKILLSECNILKEKVVQNASEFGKKPTKVPLIGI</sequence>
<evidence type="ECO:0000313" key="1">
    <source>
        <dbReference type="EMBL" id="GJT29876.1"/>
    </source>
</evidence>
<reference evidence="1" key="2">
    <citation type="submission" date="2022-01" db="EMBL/GenBank/DDBJ databases">
        <authorList>
            <person name="Yamashiro T."/>
            <person name="Shiraishi A."/>
            <person name="Satake H."/>
            <person name="Nakayama K."/>
        </authorList>
    </citation>
    <scope>NUCLEOTIDE SEQUENCE</scope>
</reference>
<dbReference type="Proteomes" id="UP001151760">
    <property type="component" value="Unassembled WGS sequence"/>
</dbReference>
<organism evidence="1 2">
    <name type="scientific">Tanacetum coccineum</name>
    <dbReference type="NCBI Taxonomy" id="301880"/>
    <lineage>
        <taxon>Eukaryota</taxon>
        <taxon>Viridiplantae</taxon>
        <taxon>Streptophyta</taxon>
        <taxon>Embryophyta</taxon>
        <taxon>Tracheophyta</taxon>
        <taxon>Spermatophyta</taxon>
        <taxon>Magnoliopsida</taxon>
        <taxon>eudicotyledons</taxon>
        <taxon>Gunneridae</taxon>
        <taxon>Pentapetalae</taxon>
        <taxon>asterids</taxon>
        <taxon>campanulids</taxon>
        <taxon>Asterales</taxon>
        <taxon>Asteraceae</taxon>
        <taxon>Asteroideae</taxon>
        <taxon>Anthemideae</taxon>
        <taxon>Anthemidinae</taxon>
        <taxon>Tanacetum</taxon>
    </lineage>
</organism>
<dbReference type="EMBL" id="BQNB010014578">
    <property type="protein sequence ID" value="GJT29876.1"/>
    <property type="molecule type" value="Genomic_DNA"/>
</dbReference>
<comment type="caution">
    <text evidence="1">The sequence shown here is derived from an EMBL/GenBank/DDBJ whole genome shotgun (WGS) entry which is preliminary data.</text>
</comment>
<accession>A0ABQ5CS29</accession>
<keyword evidence="2" id="KW-1185">Reference proteome</keyword>
<protein>
    <submittedName>
        <fullName evidence="1">Uncharacterized protein</fullName>
    </submittedName>
</protein>
<feature type="non-terminal residue" evidence="1">
    <location>
        <position position="1"/>
    </location>
</feature>
<gene>
    <name evidence="1" type="ORF">Tco_0910151</name>
</gene>